<keyword evidence="1" id="KW-0472">Membrane</keyword>
<feature type="non-terminal residue" evidence="2">
    <location>
        <position position="207"/>
    </location>
</feature>
<reference evidence="2" key="1">
    <citation type="submission" date="2019-03" db="EMBL/GenBank/DDBJ databases">
        <title>Single cell metagenomics reveals metabolic interactions within the superorganism composed of flagellate Streblomastix strix and complex community of Bacteroidetes bacteria on its surface.</title>
        <authorList>
            <person name="Treitli S.C."/>
            <person name="Kolisko M."/>
            <person name="Husnik F."/>
            <person name="Keeling P."/>
            <person name="Hampl V."/>
        </authorList>
    </citation>
    <scope>NUCLEOTIDE SEQUENCE</scope>
    <source>
        <strain evidence="2">STM</strain>
    </source>
</reference>
<dbReference type="EMBL" id="SNRY01009355">
    <property type="protein sequence ID" value="KAA6307180.1"/>
    <property type="molecule type" value="Genomic_DNA"/>
</dbReference>
<evidence type="ECO:0000256" key="1">
    <source>
        <dbReference type="SAM" id="Phobius"/>
    </source>
</evidence>
<name>A0A5J4PE02_9ZZZZ</name>
<accession>A0A5J4PE02</accession>
<organism evidence="2">
    <name type="scientific">termite gut metagenome</name>
    <dbReference type="NCBI Taxonomy" id="433724"/>
    <lineage>
        <taxon>unclassified sequences</taxon>
        <taxon>metagenomes</taxon>
        <taxon>organismal metagenomes</taxon>
    </lineage>
</organism>
<sequence>MQPLRAHTGSFTPSLFQVYLGLGINTGAENTSTLSTEMFFESVPDEFIDARLEKWQYDESSRIIPIIIPRNYLNLYNFGYAQSRNLPKITEGMTGLLSIDIQIQGNDGHTEQYKGIIAGFSNRLNTILVPQSFMAQANAMYAPNTEANASRLIIEVNNPADSSIAVYFQKKKYETEDNKSDAGRVTYFLRLMVGIVLGVGVFICLLS</sequence>
<dbReference type="AlphaFoldDB" id="A0A5J4PE02"/>
<keyword evidence="1" id="KW-0812">Transmembrane</keyword>
<comment type="caution">
    <text evidence="2">The sequence shown here is derived from an EMBL/GenBank/DDBJ whole genome shotgun (WGS) entry which is preliminary data.</text>
</comment>
<gene>
    <name evidence="2" type="ORF">EZS27_041153</name>
</gene>
<proteinExistence type="predicted"/>
<keyword evidence="1" id="KW-1133">Transmembrane helix</keyword>
<evidence type="ECO:0000313" key="2">
    <source>
        <dbReference type="EMBL" id="KAA6307180.1"/>
    </source>
</evidence>
<feature type="transmembrane region" description="Helical" evidence="1">
    <location>
        <begin position="187"/>
        <end position="206"/>
    </location>
</feature>
<protein>
    <submittedName>
        <fullName evidence="2">Uncharacterized protein</fullName>
    </submittedName>
</protein>